<organism evidence="8 9">
    <name type="scientific">Candidatus Onthocola gallistercoris</name>
    <dbReference type="NCBI Taxonomy" id="2840876"/>
    <lineage>
        <taxon>Bacteria</taxon>
        <taxon>Bacillati</taxon>
        <taxon>Bacillota</taxon>
        <taxon>Bacilli</taxon>
        <taxon>Candidatus Onthocola</taxon>
    </lineage>
</organism>
<feature type="domain" description="SH3b" evidence="6">
    <location>
        <begin position="228"/>
        <end position="292"/>
    </location>
</feature>
<dbReference type="PROSITE" id="PS51781">
    <property type="entry name" value="SH3B"/>
    <property type="match status" value="2"/>
</dbReference>
<reference evidence="8" key="2">
    <citation type="journal article" date="2021" name="PeerJ">
        <title>Extensive microbial diversity within the chicken gut microbiome revealed by metagenomics and culture.</title>
        <authorList>
            <person name="Gilroy R."/>
            <person name="Ravi A."/>
            <person name="Getino M."/>
            <person name="Pursley I."/>
            <person name="Horton D.L."/>
            <person name="Alikhan N.F."/>
            <person name="Baker D."/>
            <person name="Gharbi K."/>
            <person name="Hall N."/>
            <person name="Watson M."/>
            <person name="Adriaenssens E.M."/>
            <person name="Foster-Nyarko E."/>
            <person name="Jarju S."/>
            <person name="Secka A."/>
            <person name="Antonio M."/>
            <person name="Oren A."/>
            <person name="Chaudhuri R.R."/>
            <person name="La Ragione R."/>
            <person name="Hildebrand F."/>
            <person name="Pallen M.J."/>
        </authorList>
    </citation>
    <scope>NUCLEOTIDE SEQUENCE</scope>
    <source>
        <strain evidence="8">CHK187-14744</strain>
    </source>
</reference>
<feature type="domain" description="SH3b" evidence="6">
    <location>
        <begin position="60"/>
        <end position="127"/>
    </location>
</feature>
<proteinExistence type="inferred from homology"/>
<name>A0A9D1HID3_9FIRM</name>
<dbReference type="PROSITE" id="PS51257">
    <property type="entry name" value="PROKAR_LIPOPROTEIN"/>
    <property type="match status" value="1"/>
</dbReference>
<keyword evidence="4" id="KW-0788">Thiol protease</keyword>
<dbReference type="SUPFAM" id="SSF54001">
    <property type="entry name" value="Cysteine proteinases"/>
    <property type="match status" value="1"/>
</dbReference>
<dbReference type="AlphaFoldDB" id="A0A9D1HID3"/>
<evidence type="ECO:0000256" key="1">
    <source>
        <dbReference type="ARBA" id="ARBA00007074"/>
    </source>
</evidence>
<feature type="domain" description="NlpC/P60" evidence="7">
    <location>
        <begin position="307"/>
        <end position="427"/>
    </location>
</feature>
<protein>
    <submittedName>
        <fullName evidence="8">C40 family peptidase</fullName>
    </submittedName>
</protein>
<reference evidence="8" key="1">
    <citation type="submission" date="2020-10" db="EMBL/GenBank/DDBJ databases">
        <authorList>
            <person name="Gilroy R."/>
        </authorList>
    </citation>
    <scope>NUCLEOTIDE SEQUENCE</scope>
    <source>
        <strain evidence="8">CHK187-14744</strain>
    </source>
</reference>
<dbReference type="GO" id="GO:0006508">
    <property type="term" value="P:proteolysis"/>
    <property type="evidence" value="ECO:0007669"/>
    <property type="project" value="UniProtKB-KW"/>
</dbReference>
<dbReference type="EMBL" id="DVLT01000075">
    <property type="protein sequence ID" value="HIU03824.1"/>
    <property type="molecule type" value="Genomic_DNA"/>
</dbReference>
<dbReference type="Pfam" id="PF08239">
    <property type="entry name" value="SH3_3"/>
    <property type="match status" value="2"/>
</dbReference>
<keyword evidence="3" id="KW-0378">Hydrolase</keyword>
<evidence type="ECO:0000313" key="9">
    <source>
        <dbReference type="Proteomes" id="UP000824164"/>
    </source>
</evidence>
<gene>
    <name evidence="8" type="ORF">IAB63_11300</name>
</gene>
<dbReference type="Pfam" id="PF00877">
    <property type="entry name" value="NLPC_P60"/>
    <property type="match status" value="1"/>
</dbReference>
<feature type="compositionally biased region" description="Polar residues" evidence="5">
    <location>
        <begin position="212"/>
        <end position="229"/>
    </location>
</feature>
<feature type="region of interest" description="Disordered" evidence="5">
    <location>
        <begin position="159"/>
        <end position="229"/>
    </location>
</feature>
<comment type="caution">
    <text evidence="8">The sequence shown here is derived from an EMBL/GenBank/DDBJ whole genome shotgun (WGS) entry which is preliminary data.</text>
</comment>
<dbReference type="InterPro" id="IPR003646">
    <property type="entry name" value="SH3-like_bac-type"/>
</dbReference>
<dbReference type="GO" id="GO:0008234">
    <property type="term" value="F:cysteine-type peptidase activity"/>
    <property type="evidence" value="ECO:0007669"/>
    <property type="project" value="UniProtKB-KW"/>
</dbReference>
<evidence type="ECO:0000259" key="6">
    <source>
        <dbReference type="PROSITE" id="PS51781"/>
    </source>
</evidence>
<comment type="similarity">
    <text evidence="1">Belongs to the peptidase C40 family.</text>
</comment>
<sequence length="427" mass="45937">MNRWKYVPWALGLALSVSLGCGKMEIQAAPASYADVSIEDLNIQDMIISSVEKEVASPFYKKGLSTAEDCVYIRKEPSADSEIVGKLYANAGFELLEDNTPASTDWKHIRSGNCEGYVSADYVVIGTAAEDYAKTEDIAMDGNYSTALTLEEEQALIEEQEAAETEAESTENESASEVTETETETETESAAETETETETQTEGAEAEAAENGNISETETETDAVSISETNESVWTTDGVNVRSSYSTDASIVGSLSTGAKVTRTGVCDNGWSQISYNGSTAYIYSDYLTTEEPEQASSSENGTSDGASIGEQMVAYGRQFLGNPYVYGGTSLTNGADCSGYVQSIYAHFGYSIPRTATAQLYYGRQISMDELRPGDLVGYAYGGEIQHVAMYAGNGKVIHASTESTGIIESDIDYCGTPYILTRIIE</sequence>
<evidence type="ECO:0000256" key="5">
    <source>
        <dbReference type="SAM" id="MobiDB-lite"/>
    </source>
</evidence>
<evidence type="ECO:0000313" key="8">
    <source>
        <dbReference type="EMBL" id="HIU03824.1"/>
    </source>
</evidence>
<feature type="compositionally biased region" description="Acidic residues" evidence="5">
    <location>
        <begin position="159"/>
        <end position="171"/>
    </location>
</feature>
<evidence type="ECO:0000256" key="4">
    <source>
        <dbReference type="ARBA" id="ARBA00022807"/>
    </source>
</evidence>
<dbReference type="PANTHER" id="PTHR47053:SF1">
    <property type="entry name" value="MUREIN DD-ENDOPEPTIDASE MEPH-RELATED"/>
    <property type="match status" value="1"/>
</dbReference>
<dbReference type="PANTHER" id="PTHR47053">
    <property type="entry name" value="MUREIN DD-ENDOPEPTIDASE MEPH-RELATED"/>
    <property type="match status" value="1"/>
</dbReference>
<dbReference type="InterPro" id="IPR051202">
    <property type="entry name" value="Peptidase_C40"/>
</dbReference>
<accession>A0A9D1HID3</accession>
<keyword evidence="2" id="KW-0645">Protease</keyword>
<evidence type="ECO:0000259" key="7">
    <source>
        <dbReference type="PROSITE" id="PS51935"/>
    </source>
</evidence>
<dbReference type="Gene3D" id="2.30.30.40">
    <property type="entry name" value="SH3 Domains"/>
    <property type="match status" value="2"/>
</dbReference>
<dbReference type="InterPro" id="IPR000064">
    <property type="entry name" value="NLP_P60_dom"/>
</dbReference>
<feature type="compositionally biased region" description="Acidic residues" evidence="5">
    <location>
        <begin position="179"/>
        <end position="208"/>
    </location>
</feature>
<evidence type="ECO:0000256" key="3">
    <source>
        <dbReference type="ARBA" id="ARBA00022801"/>
    </source>
</evidence>
<dbReference type="SMART" id="SM00287">
    <property type="entry name" value="SH3b"/>
    <property type="match status" value="2"/>
</dbReference>
<dbReference type="PROSITE" id="PS51935">
    <property type="entry name" value="NLPC_P60"/>
    <property type="match status" value="1"/>
</dbReference>
<evidence type="ECO:0000256" key="2">
    <source>
        <dbReference type="ARBA" id="ARBA00022670"/>
    </source>
</evidence>
<dbReference type="InterPro" id="IPR038765">
    <property type="entry name" value="Papain-like_cys_pep_sf"/>
</dbReference>
<dbReference type="Gene3D" id="3.90.1720.10">
    <property type="entry name" value="endopeptidase domain like (from Nostoc punctiforme)"/>
    <property type="match status" value="1"/>
</dbReference>
<dbReference type="Proteomes" id="UP000824164">
    <property type="component" value="Unassembled WGS sequence"/>
</dbReference>